<dbReference type="PANTHER" id="PTHR28307">
    <property type="entry name" value="PROTEIN PAL1"/>
    <property type="match status" value="1"/>
</dbReference>
<feature type="compositionally biased region" description="Basic residues" evidence="1">
    <location>
        <begin position="291"/>
        <end position="302"/>
    </location>
</feature>
<dbReference type="EMBL" id="KZ293646">
    <property type="protein sequence ID" value="PBL01276.1"/>
    <property type="molecule type" value="Genomic_DNA"/>
</dbReference>
<feature type="compositionally biased region" description="Gly residues" evidence="1">
    <location>
        <begin position="390"/>
        <end position="403"/>
    </location>
</feature>
<dbReference type="AlphaFoldDB" id="A0A2H3E1E2"/>
<dbReference type="PANTHER" id="PTHR28307:SF2">
    <property type="entry name" value="PROTEIN PAL1"/>
    <property type="match status" value="1"/>
</dbReference>
<name>A0A2H3E1E2_ARMGA</name>
<dbReference type="InterPro" id="IPR013226">
    <property type="entry name" value="Pal1"/>
</dbReference>
<evidence type="ECO:0000256" key="1">
    <source>
        <dbReference type="SAM" id="MobiDB-lite"/>
    </source>
</evidence>
<reference evidence="3" key="1">
    <citation type="journal article" date="2017" name="Nat. Ecol. Evol.">
        <title>Genome expansion and lineage-specific genetic innovations in the forest pathogenic fungi Armillaria.</title>
        <authorList>
            <person name="Sipos G."/>
            <person name="Prasanna A.N."/>
            <person name="Walter M.C."/>
            <person name="O'Connor E."/>
            <person name="Balint B."/>
            <person name="Krizsan K."/>
            <person name="Kiss B."/>
            <person name="Hess J."/>
            <person name="Varga T."/>
            <person name="Slot J."/>
            <person name="Riley R."/>
            <person name="Boka B."/>
            <person name="Rigling D."/>
            <person name="Barry K."/>
            <person name="Lee J."/>
            <person name="Mihaltcheva S."/>
            <person name="LaButti K."/>
            <person name="Lipzen A."/>
            <person name="Waldron R."/>
            <person name="Moloney N.M."/>
            <person name="Sperisen C."/>
            <person name="Kredics L."/>
            <person name="Vagvoelgyi C."/>
            <person name="Patrignani A."/>
            <person name="Fitzpatrick D."/>
            <person name="Nagy I."/>
            <person name="Doyle S."/>
            <person name="Anderson J.B."/>
            <person name="Grigoriev I.V."/>
            <person name="Gueldener U."/>
            <person name="Muensterkoetter M."/>
            <person name="Nagy L.G."/>
        </authorList>
    </citation>
    <scope>NUCLEOTIDE SEQUENCE [LARGE SCALE GENOMIC DNA]</scope>
    <source>
        <strain evidence="3">Ar21-2</strain>
    </source>
</reference>
<keyword evidence="3" id="KW-1185">Reference proteome</keyword>
<feature type="region of interest" description="Disordered" evidence="1">
    <location>
        <begin position="366"/>
        <end position="419"/>
    </location>
</feature>
<dbReference type="GO" id="GO:0005737">
    <property type="term" value="C:cytoplasm"/>
    <property type="evidence" value="ECO:0007669"/>
    <property type="project" value="TreeGrafter"/>
</dbReference>
<gene>
    <name evidence="2" type="ORF">ARMGADRAFT_1073572</name>
</gene>
<feature type="compositionally biased region" description="Basic residues" evidence="1">
    <location>
        <begin position="407"/>
        <end position="419"/>
    </location>
</feature>
<dbReference type="OrthoDB" id="5352132at2759"/>
<sequence length="419" mass="45505">MAPTAVVSSDPFSDPHPPRPPPKKRMPAPVPHSAPTGRDAYGRELTDAVKDTVHVRGNSTTDYPPRHLGRSQTAIPAPASPPRNPNMGRRSHSQDSVPAVSQERPKSSKSRTKKGSQHADVIDRLDFTGVGPMFHHDGPFDACAPSRNKHPRKAPMAAWSPADQPNDGPYPSSATTFNAFSGYDAPKNRKVDAIAEAWGIHEPEPFEEFFAGGGARGDTPASSIYNGREGHRSTPKRTKENQREAHADEPSRSRGTRRTMPPPKPIFVPESRDEYPDPSGSPPAQSPGLPKRTKSLMHRIRKMRESPNVPVDSDYEPYPPSSPSPPPVDHHGIRPTHRSQNSFLGRFGKAEPTHSEPFILVEPHTNKELPTLPPQSPAVTPSSSYFDGHASGGNVGSPGGGLGRKTSLMKKMGRVVRGR</sequence>
<feature type="compositionally biased region" description="Pro residues" evidence="1">
    <location>
        <begin position="317"/>
        <end position="327"/>
    </location>
</feature>
<evidence type="ECO:0000313" key="3">
    <source>
        <dbReference type="Proteomes" id="UP000217790"/>
    </source>
</evidence>
<feature type="compositionally biased region" description="Basic residues" evidence="1">
    <location>
        <begin position="107"/>
        <end position="116"/>
    </location>
</feature>
<feature type="compositionally biased region" description="Basic and acidic residues" evidence="1">
    <location>
        <begin position="228"/>
        <end position="252"/>
    </location>
</feature>
<accession>A0A2H3E1E2</accession>
<dbReference type="OMA" id="EAWGTHE"/>
<feature type="region of interest" description="Disordered" evidence="1">
    <location>
        <begin position="1"/>
        <end position="174"/>
    </location>
</feature>
<dbReference type="Pfam" id="PF08316">
    <property type="entry name" value="Pal1"/>
    <property type="match status" value="1"/>
</dbReference>
<protein>
    <submittedName>
        <fullName evidence="2">Pal1-domain-containing protein</fullName>
    </submittedName>
</protein>
<evidence type="ECO:0000313" key="2">
    <source>
        <dbReference type="EMBL" id="PBL01276.1"/>
    </source>
</evidence>
<organism evidence="2 3">
    <name type="scientific">Armillaria gallica</name>
    <name type="common">Bulbous honey fungus</name>
    <name type="synonym">Armillaria bulbosa</name>
    <dbReference type="NCBI Taxonomy" id="47427"/>
    <lineage>
        <taxon>Eukaryota</taxon>
        <taxon>Fungi</taxon>
        <taxon>Dikarya</taxon>
        <taxon>Basidiomycota</taxon>
        <taxon>Agaricomycotina</taxon>
        <taxon>Agaricomycetes</taxon>
        <taxon>Agaricomycetidae</taxon>
        <taxon>Agaricales</taxon>
        <taxon>Marasmiineae</taxon>
        <taxon>Physalacriaceae</taxon>
        <taxon>Armillaria</taxon>
    </lineage>
</organism>
<dbReference type="Proteomes" id="UP000217790">
    <property type="component" value="Unassembled WGS sequence"/>
</dbReference>
<dbReference type="InParanoid" id="A0A2H3E1E2"/>
<dbReference type="STRING" id="47427.A0A2H3E1E2"/>
<feature type="compositionally biased region" description="Basic and acidic residues" evidence="1">
    <location>
        <begin position="40"/>
        <end position="54"/>
    </location>
</feature>
<feature type="region of interest" description="Disordered" evidence="1">
    <location>
        <begin position="205"/>
        <end position="350"/>
    </location>
</feature>
<proteinExistence type="predicted"/>